<dbReference type="Gene3D" id="2.30.42.10">
    <property type="match status" value="2"/>
</dbReference>
<dbReference type="PROSITE" id="PS50106">
    <property type="entry name" value="PDZ"/>
    <property type="match status" value="2"/>
</dbReference>
<keyword evidence="7" id="KW-1185">Reference proteome</keyword>
<dbReference type="SUPFAM" id="SSF50156">
    <property type="entry name" value="PDZ domain-like"/>
    <property type="match status" value="2"/>
</dbReference>
<feature type="region of interest" description="Disordered" evidence="4">
    <location>
        <begin position="497"/>
        <end position="599"/>
    </location>
</feature>
<feature type="region of interest" description="Disordered" evidence="4">
    <location>
        <begin position="639"/>
        <end position="718"/>
    </location>
</feature>
<feature type="compositionally biased region" description="Pro residues" evidence="4">
    <location>
        <begin position="577"/>
        <end position="597"/>
    </location>
</feature>
<dbReference type="GO" id="GO:0005886">
    <property type="term" value="C:plasma membrane"/>
    <property type="evidence" value="ECO:0007669"/>
    <property type="project" value="TreeGrafter"/>
</dbReference>
<proteinExistence type="predicted"/>
<feature type="compositionally biased region" description="Polar residues" evidence="4">
    <location>
        <begin position="498"/>
        <end position="544"/>
    </location>
</feature>
<dbReference type="PANTHER" id="PTHR23116:SF36">
    <property type="entry name" value="HARMONIN"/>
    <property type="match status" value="1"/>
</dbReference>
<name>A0AAW1LYB1_POPJA</name>
<dbReference type="Pfam" id="PF00595">
    <property type="entry name" value="PDZ"/>
    <property type="match status" value="2"/>
</dbReference>
<evidence type="ECO:0000259" key="5">
    <source>
        <dbReference type="PROSITE" id="PS50106"/>
    </source>
</evidence>
<feature type="compositionally biased region" description="Polar residues" evidence="4">
    <location>
        <begin position="707"/>
        <end position="718"/>
    </location>
</feature>
<feature type="region of interest" description="Disordered" evidence="4">
    <location>
        <begin position="254"/>
        <end position="278"/>
    </location>
</feature>
<accession>A0AAW1LYB1</accession>
<feature type="compositionally biased region" description="Low complexity" evidence="4">
    <location>
        <begin position="256"/>
        <end position="265"/>
    </location>
</feature>
<feature type="domain" description="PDZ" evidence="5">
    <location>
        <begin position="34"/>
        <end position="116"/>
    </location>
</feature>
<dbReference type="PANTHER" id="PTHR23116">
    <property type="entry name" value="PDZ DOMAIN CONTAINING WHIRLIN AND HARMONIN-RELATED"/>
    <property type="match status" value="1"/>
</dbReference>
<keyword evidence="3" id="KW-0966">Cell projection</keyword>
<feature type="domain" description="PDZ" evidence="5">
    <location>
        <begin position="166"/>
        <end position="236"/>
    </location>
</feature>
<reference evidence="6 7" key="1">
    <citation type="journal article" date="2024" name="BMC Genomics">
        <title>De novo assembly and annotation of Popillia japonica's genome with initial clues to its potential as an invasive pest.</title>
        <authorList>
            <person name="Cucini C."/>
            <person name="Boschi S."/>
            <person name="Funari R."/>
            <person name="Cardaioli E."/>
            <person name="Iannotti N."/>
            <person name="Marturano G."/>
            <person name="Paoli F."/>
            <person name="Bruttini M."/>
            <person name="Carapelli A."/>
            <person name="Frati F."/>
            <person name="Nardi F."/>
        </authorList>
    </citation>
    <scope>NUCLEOTIDE SEQUENCE [LARGE SCALE GENOMIC DNA]</scope>
    <source>
        <strain evidence="6">DMR45628</strain>
    </source>
</reference>
<dbReference type="AlphaFoldDB" id="A0AAW1LYB1"/>
<comment type="subcellular location">
    <subcellularLocation>
        <location evidence="1">Cell projection</location>
    </subcellularLocation>
</comment>
<organism evidence="6 7">
    <name type="scientific">Popillia japonica</name>
    <name type="common">Japanese beetle</name>
    <dbReference type="NCBI Taxonomy" id="7064"/>
    <lineage>
        <taxon>Eukaryota</taxon>
        <taxon>Metazoa</taxon>
        <taxon>Ecdysozoa</taxon>
        <taxon>Arthropoda</taxon>
        <taxon>Hexapoda</taxon>
        <taxon>Insecta</taxon>
        <taxon>Pterygota</taxon>
        <taxon>Neoptera</taxon>
        <taxon>Endopterygota</taxon>
        <taxon>Coleoptera</taxon>
        <taxon>Polyphaga</taxon>
        <taxon>Scarabaeiformia</taxon>
        <taxon>Scarabaeidae</taxon>
        <taxon>Rutelinae</taxon>
        <taxon>Popillia</taxon>
    </lineage>
</organism>
<protein>
    <submittedName>
        <fullName evidence="6">PDZ domain</fullName>
    </submittedName>
</protein>
<evidence type="ECO:0000256" key="4">
    <source>
        <dbReference type="SAM" id="MobiDB-lite"/>
    </source>
</evidence>
<keyword evidence="2" id="KW-0677">Repeat</keyword>
<comment type="caution">
    <text evidence="6">The sequence shown here is derived from an EMBL/GenBank/DDBJ whole genome shotgun (WGS) entry which is preliminary data.</text>
</comment>
<feature type="compositionally biased region" description="Polar residues" evidence="4">
    <location>
        <begin position="266"/>
        <end position="275"/>
    </location>
</feature>
<dbReference type="GO" id="GO:0032426">
    <property type="term" value="C:stereocilium tip"/>
    <property type="evidence" value="ECO:0007669"/>
    <property type="project" value="TreeGrafter"/>
</dbReference>
<evidence type="ECO:0000313" key="7">
    <source>
        <dbReference type="Proteomes" id="UP001458880"/>
    </source>
</evidence>
<dbReference type="InterPro" id="IPR001478">
    <property type="entry name" value="PDZ"/>
</dbReference>
<dbReference type="GO" id="GO:0005929">
    <property type="term" value="C:cilium"/>
    <property type="evidence" value="ECO:0007669"/>
    <property type="project" value="TreeGrafter"/>
</dbReference>
<dbReference type="EMBL" id="JASPKY010000078">
    <property type="protein sequence ID" value="KAK9739138.1"/>
    <property type="molecule type" value="Genomic_DNA"/>
</dbReference>
<dbReference type="GO" id="GO:0002142">
    <property type="term" value="C:stereocilia ankle link complex"/>
    <property type="evidence" value="ECO:0007669"/>
    <property type="project" value="TreeGrafter"/>
</dbReference>
<evidence type="ECO:0000313" key="6">
    <source>
        <dbReference type="EMBL" id="KAK9739138.1"/>
    </source>
</evidence>
<evidence type="ECO:0000256" key="3">
    <source>
        <dbReference type="ARBA" id="ARBA00023273"/>
    </source>
</evidence>
<sequence>MMMMDYSSQYTASSFGSDTLSGSMGSGRPPRVRTVRMVRPNHGILPPPGLTCRHGPSLGFSVRGGREHGTGFFVSHVEPASEAQRQGLKVGDQIIRVNGFTVEDAVHKEVLQLISNHTHLTLKVRSVGMIPVKDKKTDPLSWQIITDYNSSTRSSPQLSEKIQDVRINIMVAPRTKLGCGICKGPEWKPGIFVQFTKEGGIAREAGLRPGDQILYCNSVDFSDIPFNEAVNLMKGARQLDLIVRKGAGSELFPGESSGYNSSASSVTGDQSPSWSESKRLSIVKEESHDLEDRLSQLDRFKAKKWEKIEWDDDRDEKSSYQFKPTIINLSDNTSTIKINSEECQNSEEIANTTNNTLGRNKSNKIADICLVSHQHETKTVVVEVHRSDEKEKTALAKSPSIGSFNSVTSRCSNTSSTLSSAICEEIQRRAARNKRIPAETTPSIDEQLQMKKILKGVDSEKQQQHTQLMNEFRKAHRKMFKAVESREEDEVATIVEKLSNNESQNRNSGKETTINDRLSSFNQRETPQEKSSTSVTRKGSNASIVLSPPPPPPLPLPEVDEVDNSKPTTQPKQKLKAPPPPVPQKVPQIFQPPPCPTPDYDTLSISSTSTLPKKSPVNGFIKKELNKSLSHNELSFNKINQQNGTSTPKTQNFHLRPKSSSASPNIQQNGTVSNGTLTKQRPVSVIIGEYPSGTSRKQPKKLDFLNNRENGSKNQNSESIVSQFASELAQTLNRSNLRKRTESMENLLNHPQIKANSNGSVRISVNNTNLLNSRHFAKSTNDLSSLEAFAGSYNSNNNTSKTISNRVTISIPSHDKKLCDATTPSGILKHNHHHHNTIGSSPSSHRSSVLHQKSITFGEIPTVINDNPLHVT</sequence>
<gene>
    <name evidence="6" type="ORF">QE152_g9278</name>
</gene>
<dbReference type="Proteomes" id="UP001458880">
    <property type="component" value="Unassembled WGS sequence"/>
</dbReference>
<dbReference type="InterPro" id="IPR036034">
    <property type="entry name" value="PDZ_sf"/>
</dbReference>
<dbReference type="FunFam" id="2.30.42.10:FF:000219">
    <property type="entry name" value="Uncharacterized protein, isoform C"/>
    <property type="match status" value="1"/>
</dbReference>
<dbReference type="InterPro" id="IPR051844">
    <property type="entry name" value="USH2_Complex_Protein"/>
</dbReference>
<feature type="compositionally biased region" description="Polar residues" evidence="4">
    <location>
        <begin position="639"/>
        <end position="681"/>
    </location>
</feature>
<feature type="compositionally biased region" description="Pro residues" evidence="4">
    <location>
        <begin position="547"/>
        <end position="556"/>
    </location>
</feature>
<evidence type="ECO:0000256" key="2">
    <source>
        <dbReference type="ARBA" id="ARBA00022737"/>
    </source>
</evidence>
<dbReference type="SMART" id="SM00228">
    <property type="entry name" value="PDZ"/>
    <property type="match status" value="2"/>
</dbReference>
<evidence type="ECO:0000256" key="1">
    <source>
        <dbReference type="ARBA" id="ARBA00004316"/>
    </source>
</evidence>